<comment type="caution">
    <text evidence="2">The sequence shown here is derived from an EMBL/GenBank/DDBJ whole genome shotgun (WGS) entry which is preliminary data.</text>
</comment>
<dbReference type="RefSeq" id="WP_192039923.1">
    <property type="nucleotide sequence ID" value="NZ_JACYWE010000008.1"/>
</dbReference>
<sequence>MNAATTQKTAVKLAPKTLDTNAAKASASSTRRDASPADGVKSQLFVFALSDTTQA</sequence>
<gene>
    <name evidence="2" type="ORF">HT102_13320</name>
</gene>
<organism evidence="2 3">
    <name type="scientific">Lolliginicoccus lacisalsi</name>
    <dbReference type="NCBI Taxonomy" id="2742202"/>
    <lineage>
        <taxon>Bacteria</taxon>
        <taxon>Bacillati</taxon>
        <taxon>Actinomycetota</taxon>
        <taxon>Actinomycetes</taxon>
        <taxon>Mycobacteriales</taxon>
        <taxon>Hoyosellaceae</taxon>
        <taxon>Lolliginicoccus</taxon>
    </lineage>
</organism>
<evidence type="ECO:0000256" key="1">
    <source>
        <dbReference type="SAM" id="MobiDB-lite"/>
    </source>
</evidence>
<evidence type="ECO:0000313" key="2">
    <source>
        <dbReference type="EMBL" id="MBD8507463.1"/>
    </source>
</evidence>
<keyword evidence="3" id="KW-1185">Reference proteome</keyword>
<dbReference type="EMBL" id="JACYWE010000008">
    <property type="protein sequence ID" value="MBD8507463.1"/>
    <property type="molecule type" value="Genomic_DNA"/>
</dbReference>
<reference evidence="2" key="1">
    <citation type="submission" date="2020-09" db="EMBL/GenBank/DDBJ databases">
        <title>Hoyosella lacisalsi sp. nov., a halotolerant actinobacterium isolated from soil of Lake Gudzhirganskoe.</title>
        <authorList>
            <person name="Yang Q."/>
            <person name="Guo P.Y."/>
            <person name="Liu S.W."/>
            <person name="Li F.N."/>
            <person name="Sun C.H."/>
        </authorList>
    </citation>
    <scope>NUCLEOTIDE SEQUENCE</scope>
    <source>
        <strain evidence="2">G463</strain>
    </source>
</reference>
<dbReference type="AlphaFoldDB" id="A0A927JE71"/>
<accession>A0A927JE71</accession>
<proteinExistence type="predicted"/>
<protein>
    <submittedName>
        <fullName evidence="2">Uncharacterized protein</fullName>
    </submittedName>
</protein>
<dbReference type="Proteomes" id="UP000642993">
    <property type="component" value="Unassembled WGS sequence"/>
</dbReference>
<evidence type="ECO:0000313" key="3">
    <source>
        <dbReference type="Proteomes" id="UP000642993"/>
    </source>
</evidence>
<name>A0A927JE71_9ACTN</name>
<feature type="region of interest" description="Disordered" evidence="1">
    <location>
        <begin position="1"/>
        <end position="37"/>
    </location>
</feature>